<evidence type="ECO:0000313" key="2">
    <source>
        <dbReference type="WBParaSite" id="TMUE_3000012334.1"/>
    </source>
</evidence>
<reference evidence="2" key="1">
    <citation type="submission" date="2019-12" db="UniProtKB">
        <authorList>
            <consortium name="WormBaseParasite"/>
        </authorList>
    </citation>
    <scope>IDENTIFICATION</scope>
</reference>
<dbReference type="WBParaSite" id="TMUE_3000012334.1">
    <property type="protein sequence ID" value="TMUE_3000012334.1"/>
    <property type="gene ID" value="WBGene00301539"/>
</dbReference>
<dbReference type="Proteomes" id="UP000046395">
    <property type="component" value="Unassembled WGS sequence"/>
</dbReference>
<dbReference type="AlphaFoldDB" id="A0A5S6QZ09"/>
<keyword evidence="1" id="KW-1185">Reference proteome</keyword>
<name>A0A5S6QZ09_TRIMR</name>
<sequence length="151" mass="15904">MVGGGVVVSIALADMCREDGWKKVVTTVSLGGFLPHCLLVAARRPERPLPRVPAGSAEQRPFSPSGRCGAQVLSPNALTLTAHFEGPLDAQLLANEQWTPPAGIAMEKSGRMGAASAATRSRLVSYLSCWVDVAGRRNAPWMRVTSPAVGV</sequence>
<protein>
    <submittedName>
        <fullName evidence="2">Uncharacterized protein</fullName>
    </submittedName>
</protein>
<proteinExistence type="predicted"/>
<accession>A0A5S6QZ09</accession>
<organism evidence="1 2">
    <name type="scientific">Trichuris muris</name>
    <name type="common">Mouse whipworm</name>
    <dbReference type="NCBI Taxonomy" id="70415"/>
    <lineage>
        <taxon>Eukaryota</taxon>
        <taxon>Metazoa</taxon>
        <taxon>Ecdysozoa</taxon>
        <taxon>Nematoda</taxon>
        <taxon>Enoplea</taxon>
        <taxon>Dorylaimia</taxon>
        <taxon>Trichinellida</taxon>
        <taxon>Trichuridae</taxon>
        <taxon>Trichuris</taxon>
    </lineage>
</organism>
<evidence type="ECO:0000313" key="1">
    <source>
        <dbReference type="Proteomes" id="UP000046395"/>
    </source>
</evidence>